<dbReference type="Gene3D" id="1.20.120.450">
    <property type="entry name" value="dinb family like domain"/>
    <property type="match status" value="1"/>
</dbReference>
<accession>A0ABU7SEY5</accession>
<protein>
    <submittedName>
        <fullName evidence="2">Maleylpyruvate isomerase N-terminal domain-containing protein</fullName>
    </submittedName>
</protein>
<keyword evidence="2" id="KW-0413">Isomerase</keyword>
<dbReference type="EMBL" id="JAZGQL010000012">
    <property type="protein sequence ID" value="MEE6308508.1"/>
    <property type="molecule type" value="Genomic_DNA"/>
</dbReference>
<evidence type="ECO:0000313" key="3">
    <source>
        <dbReference type="Proteomes" id="UP001339911"/>
    </source>
</evidence>
<name>A0ABU7SEY5_9ACTN</name>
<comment type="caution">
    <text evidence="2">The sequence shown here is derived from an EMBL/GenBank/DDBJ whole genome shotgun (WGS) entry which is preliminary data.</text>
</comment>
<feature type="domain" description="Mycothiol-dependent maleylpyruvate isomerase metal-binding" evidence="1">
    <location>
        <begin position="8"/>
        <end position="152"/>
    </location>
</feature>
<evidence type="ECO:0000313" key="2">
    <source>
        <dbReference type="EMBL" id="MEE6308508.1"/>
    </source>
</evidence>
<dbReference type="InterPro" id="IPR017517">
    <property type="entry name" value="Maleyloyr_isom"/>
</dbReference>
<keyword evidence="3" id="KW-1185">Reference proteome</keyword>
<dbReference type="GO" id="GO:0016853">
    <property type="term" value="F:isomerase activity"/>
    <property type="evidence" value="ECO:0007669"/>
    <property type="project" value="UniProtKB-KW"/>
</dbReference>
<dbReference type="InterPro" id="IPR024344">
    <property type="entry name" value="MDMPI_metal-binding"/>
</dbReference>
<dbReference type="Proteomes" id="UP001339911">
    <property type="component" value="Unassembled WGS sequence"/>
</dbReference>
<reference evidence="2 3" key="1">
    <citation type="submission" date="2024-01" db="EMBL/GenBank/DDBJ databases">
        <title>Genome insights into Plantactinospora veratri sp. nov.</title>
        <authorList>
            <person name="Wang L."/>
        </authorList>
    </citation>
    <scope>NUCLEOTIDE SEQUENCE [LARGE SCALE GENOMIC DNA]</scope>
    <source>
        <strain evidence="2 3">NEAU-FHS4</strain>
    </source>
</reference>
<dbReference type="InterPro" id="IPR034660">
    <property type="entry name" value="DinB/YfiT-like"/>
</dbReference>
<organism evidence="2 3">
    <name type="scientific">Plantactinospora veratri</name>
    <dbReference type="NCBI Taxonomy" id="1436122"/>
    <lineage>
        <taxon>Bacteria</taxon>
        <taxon>Bacillati</taxon>
        <taxon>Actinomycetota</taxon>
        <taxon>Actinomycetes</taxon>
        <taxon>Micromonosporales</taxon>
        <taxon>Micromonosporaceae</taxon>
        <taxon>Plantactinospora</taxon>
    </lineage>
</organism>
<evidence type="ECO:0000259" key="1">
    <source>
        <dbReference type="Pfam" id="PF11716"/>
    </source>
</evidence>
<sequence length="224" mass="23995">MRVIEVFRGEAVQLAGVLAGLTESEIARPTRCAPWNVRELVAHVSLGAGRVVGMLAEPAPARAEVDAAAYFGPAKFAPATDTARVDTARRHGAGFGRDLAEEFARSWRAGYAASLAAPPGRLVRTRHGDPMTLEEFLVTRVVELGVHGLDLAAALDREPWLTEPAGELIAGLLIRAAGPAAAGLAEEHRWDRPTLVAKATGRRPLTAAERTDLDRRGVRWPSFS</sequence>
<dbReference type="RefSeq" id="WP_331208792.1">
    <property type="nucleotide sequence ID" value="NZ_JAZGQL010000012.1"/>
</dbReference>
<gene>
    <name evidence="2" type="ORF">V1634_16900</name>
</gene>
<dbReference type="SUPFAM" id="SSF109854">
    <property type="entry name" value="DinB/YfiT-like putative metalloenzymes"/>
    <property type="match status" value="1"/>
</dbReference>
<dbReference type="NCBIfam" id="TIGR03083">
    <property type="entry name" value="maleylpyruvate isomerase family mycothiol-dependent enzyme"/>
    <property type="match status" value="1"/>
</dbReference>
<dbReference type="Pfam" id="PF11716">
    <property type="entry name" value="MDMPI_N"/>
    <property type="match status" value="1"/>
</dbReference>
<proteinExistence type="predicted"/>